<evidence type="ECO:0000313" key="2">
    <source>
        <dbReference type="Proteomes" id="UP001157502"/>
    </source>
</evidence>
<name>A0ACC2FU61_DALPE</name>
<dbReference type="EMBL" id="CM055749">
    <property type="protein sequence ID" value="KAJ7994919.1"/>
    <property type="molecule type" value="Genomic_DNA"/>
</dbReference>
<sequence>MEKVQVFTFLITGGSGYFGFRLACSLQRKGAKVILFDMSQPDLDVPEGIAFLKGDICDYAQVKKAVTGVDCVIHSASYGMSGREQLNRKMIEEVNIQGTEHVIRACVEADVSRLVYTSTFNVVFGGQVIEGGDESLPYLPLHLHPDHYSRTKSIAEMAVIKASGTELINGTGRLRTCALRPAGIYGPGEKRHLPRIVGYIERGIFRFVYGDPRSLVEFVHVDNLVLAHELAADALMSKHQHRSAGQVYFISDGRPVNNFEFFRPLVEGLGYSFPKLRLPVSLVYFVAFITEMIHHVVGPIYNFQPLLTRTEVYKTGVTHYFSMAKAKAELGYVPREYSLEEVVEWFKSRGHGRKMNGSCLQRWIMGVLVLAAVAALVLSYLPVAGSWAEVM</sequence>
<organism evidence="1 2">
    <name type="scientific">Dallia pectoralis</name>
    <name type="common">Alaska blackfish</name>
    <dbReference type="NCBI Taxonomy" id="75939"/>
    <lineage>
        <taxon>Eukaryota</taxon>
        <taxon>Metazoa</taxon>
        <taxon>Chordata</taxon>
        <taxon>Craniata</taxon>
        <taxon>Vertebrata</taxon>
        <taxon>Euteleostomi</taxon>
        <taxon>Actinopterygii</taxon>
        <taxon>Neopterygii</taxon>
        <taxon>Teleostei</taxon>
        <taxon>Protacanthopterygii</taxon>
        <taxon>Esociformes</taxon>
        <taxon>Umbridae</taxon>
        <taxon>Dallia</taxon>
    </lineage>
</organism>
<protein>
    <submittedName>
        <fullName evidence="1">Uncharacterized protein</fullName>
    </submittedName>
</protein>
<reference evidence="1" key="1">
    <citation type="submission" date="2021-05" db="EMBL/GenBank/DDBJ databases">
        <authorList>
            <person name="Pan Q."/>
            <person name="Jouanno E."/>
            <person name="Zahm M."/>
            <person name="Klopp C."/>
            <person name="Cabau C."/>
            <person name="Louis A."/>
            <person name="Berthelot C."/>
            <person name="Parey E."/>
            <person name="Roest Crollius H."/>
            <person name="Montfort J."/>
            <person name="Robinson-Rechavi M."/>
            <person name="Bouchez O."/>
            <person name="Lampietro C."/>
            <person name="Lopez Roques C."/>
            <person name="Donnadieu C."/>
            <person name="Postlethwait J."/>
            <person name="Bobe J."/>
            <person name="Dillon D."/>
            <person name="Chandos A."/>
            <person name="von Hippel F."/>
            <person name="Guiguen Y."/>
        </authorList>
    </citation>
    <scope>NUCLEOTIDE SEQUENCE</scope>
    <source>
        <strain evidence="1">YG-Jan2019</strain>
    </source>
</reference>
<keyword evidence="2" id="KW-1185">Reference proteome</keyword>
<proteinExistence type="predicted"/>
<comment type="caution">
    <text evidence="1">The sequence shown here is derived from an EMBL/GenBank/DDBJ whole genome shotgun (WGS) entry which is preliminary data.</text>
</comment>
<gene>
    <name evidence="1" type="ORF">DPEC_G00254500</name>
</gene>
<accession>A0ACC2FU61</accession>
<dbReference type="Proteomes" id="UP001157502">
    <property type="component" value="Chromosome 22"/>
</dbReference>
<evidence type="ECO:0000313" key="1">
    <source>
        <dbReference type="EMBL" id="KAJ7994919.1"/>
    </source>
</evidence>